<evidence type="ECO:0000256" key="5">
    <source>
        <dbReference type="ARBA" id="ARBA00022842"/>
    </source>
</evidence>
<name>A0A0S4LHY8_9BACT</name>
<dbReference type="STRING" id="1742973.COMA2_240020"/>
<dbReference type="GO" id="GO:0004427">
    <property type="term" value="F:inorganic diphosphate phosphatase activity"/>
    <property type="evidence" value="ECO:0007669"/>
    <property type="project" value="UniProtKB-EC"/>
</dbReference>
<comment type="cofactor">
    <cofactor evidence="1">
        <name>Mg(2+)</name>
        <dbReference type="ChEBI" id="CHEBI:18420"/>
    </cofactor>
</comment>
<dbReference type="GO" id="GO:0000287">
    <property type="term" value="F:magnesium ion binding"/>
    <property type="evidence" value="ECO:0007669"/>
    <property type="project" value="InterPro"/>
</dbReference>
<evidence type="ECO:0000313" key="8">
    <source>
        <dbReference type="Proteomes" id="UP000198736"/>
    </source>
</evidence>
<dbReference type="AlphaFoldDB" id="A0A0S4LHY8"/>
<accession>A0A0S4LHY8</accession>
<protein>
    <recommendedName>
        <fullName evidence="2">inorganic diphosphatase</fullName>
        <ecNumber evidence="2">3.6.1.1</ecNumber>
    </recommendedName>
</protein>
<keyword evidence="5" id="KW-0460">Magnesium</keyword>
<feature type="compositionally biased region" description="Basic and acidic residues" evidence="6">
    <location>
        <begin position="1"/>
        <end position="17"/>
    </location>
</feature>
<dbReference type="NCBIfam" id="NF001886">
    <property type="entry name" value="PRK00642.1"/>
    <property type="match status" value="1"/>
</dbReference>
<dbReference type="EMBL" id="CZPZ01000017">
    <property type="protein sequence ID" value="CUS36537.1"/>
    <property type="molecule type" value="Genomic_DNA"/>
</dbReference>
<evidence type="ECO:0000256" key="6">
    <source>
        <dbReference type="SAM" id="MobiDB-lite"/>
    </source>
</evidence>
<evidence type="ECO:0000256" key="3">
    <source>
        <dbReference type="ARBA" id="ARBA00022723"/>
    </source>
</evidence>
<dbReference type="InterPro" id="IPR036649">
    <property type="entry name" value="Pyrophosphatase_sf"/>
</dbReference>
<evidence type="ECO:0000256" key="4">
    <source>
        <dbReference type="ARBA" id="ARBA00022801"/>
    </source>
</evidence>
<dbReference type="SUPFAM" id="SSF50324">
    <property type="entry name" value="Inorganic pyrophosphatase"/>
    <property type="match status" value="1"/>
</dbReference>
<sequence>MRERKGKTRGEDTDKATAMRAGSDPFQRLLGLMFKAHPWHGVSIGEEAPDVVTAYIEIVPTDTVKYEVDKNSGFLKVDRPQRFSNCCPVYYGLIPQTYSGDQVAGIFAKRARRKGMVGDGDPLDICVLSEKSIPHSDILLTALPIGGLSLADGGEADDKIIAVMRDDAVYGGFTDISECPGALMDRLQHYFLTYKSAPGTTHHKVEITSVYGREEARKVIRASHADYRAKYPELGSLWPKNL</sequence>
<dbReference type="EC" id="3.6.1.1" evidence="2"/>
<dbReference type="InterPro" id="IPR008162">
    <property type="entry name" value="Pyrophosphatase"/>
</dbReference>
<dbReference type="PANTHER" id="PTHR10286">
    <property type="entry name" value="INORGANIC PYROPHOSPHATASE"/>
    <property type="match status" value="1"/>
</dbReference>
<evidence type="ECO:0000256" key="2">
    <source>
        <dbReference type="ARBA" id="ARBA00012146"/>
    </source>
</evidence>
<evidence type="ECO:0000313" key="7">
    <source>
        <dbReference type="EMBL" id="CUS36537.1"/>
    </source>
</evidence>
<proteinExistence type="predicted"/>
<keyword evidence="3" id="KW-0479">Metal-binding</keyword>
<evidence type="ECO:0000256" key="1">
    <source>
        <dbReference type="ARBA" id="ARBA00001946"/>
    </source>
</evidence>
<dbReference type="Gene3D" id="3.90.80.10">
    <property type="entry name" value="Inorganic pyrophosphatase"/>
    <property type="match status" value="1"/>
</dbReference>
<keyword evidence="8" id="KW-1185">Reference proteome</keyword>
<dbReference type="GO" id="GO:0005737">
    <property type="term" value="C:cytoplasm"/>
    <property type="evidence" value="ECO:0007669"/>
    <property type="project" value="InterPro"/>
</dbReference>
<dbReference type="Pfam" id="PF00719">
    <property type="entry name" value="Pyrophosphatase"/>
    <property type="match status" value="1"/>
</dbReference>
<dbReference type="Proteomes" id="UP000198736">
    <property type="component" value="Unassembled WGS sequence"/>
</dbReference>
<dbReference type="PROSITE" id="PS00387">
    <property type="entry name" value="PPASE"/>
    <property type="match status" value="1"/>
</dbReference>
<gene>
    <name evidence="7" type="primary">ppa</name>
    <name evidence="7" type="ORF">COMA2_240020</name>
</gene>
<reference evidence="8" key="1">
    <citation type="submission" date="2015-10" db="EMBL/GenBank/DDBJ databases">
        <authorList>
            <person name="Luecker S."/>
            <person name="Luecker S."/>
        </authorList>
    </citation>
    <scope>NUCLEOTIDE SEQUENCE [LARGE SCALE GENOMIC DNA]</scope>
</reference>
<organism evidence="7 8">
    <name type="scientific">Candidatus Nitrospira nitrificans</name>
    <dbReference type="NCBI Taxonomy" id="1742973"/>
    <lineage>
        <taxon>Bacteria</taxon>
        <taxon>Pseudomonadati</taxon>
        <taxon>Nitrospirota</taxon>
        <taxon>Nitrospiria</taxon>
        <taxon>Nitrospirales</taxon>
        <taxon>Nitrospiraceae</taxon>
        <taxon>Nitrospira</taxon>
    </lineage>
</organism>
<dbReference type="GO" id="GO:0006796">
    <property type="term" value="P:phosphate-containing compound metabolic process"/>
    <property type="evidence" value="ECO:0007669"/>
    <property type="project" value="InterPro"/>
</dbReference>
<feature type="region of interest" description="Disordered" evidence="6">
    <location>
        <begin position="1"/>
        <end position="20"/>
    </location>
</feature>
<keyword evidence="4 7" id="KW-0378">Hydrolase</keyword>